<dbReference type="Proteomes" id="UP000198923">
    <property type="component" value="Unassembled WGS sequence"/>
</dbReference>
<name>A0A1G8IAK0_9ACTN</name>
<keyword evidence="7" id="KW-1185">Reference proteome</keyword>
<protein>
    <submittedName>
        <fullName evidence="6">Regulatory protein, gntR family</fullName>
    </submittedName>
</protein>
<dbReference type="GO" id="GO:0003677">
    <property type="term" value="F:DNA binding"/>
    <property type="evidence" value="ECO:0007669"/>
    <property type="project" value="UniProtKB-KW"/>
</dbReference>
<dbReference type="GO" id="GO:0045892">
    <property type="term" value="P:negative regulation of DNA-templated transcription"/>
    <property type="evidence" value="ECO:0007669"/>
    <property type="project" value="TreeGrafter"/>
</dbReference>
<dbReference type="InterPro" id="IPR036390">
    <property type="entry name" value="WH_DNA-bd_sf"/>
</dbReference>
<dbReference type="STRING" id="504805.SAMN05421505_13627"/>
<dbReference type="PANTHER" id="PTHR44846:SF5">
    <property type="entry name" value="HTH-TYPE TRANSCRIPTIONAL REGULATOR GMUR"/>
    <property type="match status" value="1"/>
</dbReference>
<dbReference type="Gene3D" id="1.10.10.10">
    <property type="entry name" value="Winged helix-like DNA-binding domain superfamily/Winged helix DNA-binding domain"/>
    <property type="match status" value="2"/>
</dbReference>
<dbReference type="PRINTS" id="PR00035">
    <property type="entry name" value="HTHGNTR"/>
</dbReference>
<evidence type="ECO:0000313" key="6">
    <source>
        <dbReference type="EMBL" id="SDI15965.1"/>
    </source>
</evidence>
<evidence type="ECO:0000256" key="4">
    <source>
        <dbReference type="SAM" id="MobiDB-lite"/>
    </source>
</evidence>
<proteinExistence type="predicted"/>
<reference evidence="6 7" key="1">
    <citation type="submission" date="2016-10" db="EMBL/GenBank/DDBJ databases">
        <authorList>
            <person name="de Groot N.N."/>
        </authorList>
    </citation>
    <scope>NUCLEOTIDE SEQUENCE [LARGE SCALE GENOMIC DNA]</scope>
    <source>
        <strain evidence="6 7">CPCC 201354</strain>
    </source>
</reference>
<evidence type="ECO:0000259" key="5">
    <source>
        <dbReference type="PROSITE" id="PS50949"/>
    </source>
</evidence>
<feature type="compositionally biased region" description="Low complexity" evidence="4">
    <location>
        <begin position="212"/>
        <end position="222"/>
    </location>
</feature>
<dbReference type="OrthoDB" id="3532720at2"/>
<organism evidence="6 7">
    <name type="scientific">Sinosporangium album</name>
    <dbReference type="NCBI Taxonomy" id="504805"/>
    <lineage>
        <taxon>Bacteria</taxon>
        <taxon>Bacillati</taxon>
        <taxon>Actinomycetota</taxon>
        <taxon>Actinomycetes</taxon>
        <taxon>Streptosporangiales</taxon>
        <taxon>Streptosporangiaceae</taxon>
        <taxon>Sinosporangium</taxon>
    </lineage>
</organism>
<keyword evidence="1" id="KW-0805">Transcription regulation</keyword>
<feature type="compositionally biased region" description="Basic and acidic residues" evidence="4">
    <location>
        <begin position="245"/>
        <end position="260"/>
    </location>
</feature>
<evidence type="ECO:0000313" key="7">
    <source>
        <dbReference type="Proteomes" id="UP000198923"/>
    </source>
</evidence>
<dbReference type="AlphaFoldDB" id="A0A1G8IAK0"/>
<evidence type="ECO:0000256" key="3">
    <source>
        <dbReference type="ARBA" id="ARBA00023163"/>
    </source>
</evidence>
<feature type="domain" description="HTH gntR-type" evidence="5">
    <location>
        <begin position="37"/>
        <end position="105"/>
    </location>
</feature>
<keyword evidence="2" id="KW-0238">DNA-binding</keyword>
<dbReference type="SUPFAM" id="SSF46785">
    <property type="entry name" value="Winged helix' DNA-binding domain"/>
    <property type="match status" value="2"/>
</dbReference>
<dbReference type="GO" id="GO:0003700">
    <property type="term" value="F:DNA-binding transcription factor activity"/>
    <property type="evidence" value="ECO:0007669"/>
    <property type="project" value="InterPro"/>
</dbReference>
<dbReference type="InterPro" id="IPR050679">
    <property type="entry name" value="Bact_HTH_transcr_reg"/>
</dbReference>
<feature type="domain" description="HTH gntR-type" evidence="5">
    <location>
        <begin position="113"/>
        <end position="181"/>
    </location>
</feature>
<feature type="region of interest" description="Disordered" evidence="4">
    <location>
        <begin position="176"/>
        <end position="260"/>
    </location>
</feature>
<dbReference type="PANTHER" id="PTHR44846">
    <property type="entry name" value="MANNOSYL-D-GLYCERATE TRANSPORT/METABOLISM SYSTEM REPRESSOR MNGR-RELATED"/>
    <property type="match status" value="1"/>
</dbReference>
<gene>
    <name evidence="6" type="ORF">SAMN05421505_13627</name>
</gene>
<dbReference type="PROSITE" id="PS50949">
    <property type="entry name" value="HTH_GNTR"/>
    <property type="match status" value="2"/>
</dbReference>
<dbReference type="CDD" id="cd07377">
    <property type="entry name" value="WHTH_GntR"/>
    <property type="match status" value="2"/>
</dbReference>
<evidence type="ECO:0000256" key="1">
    <source>
        <dbReference type="ARBA" id="ARBA00023015"/>
    </source>
</evidence>
<dbReference type="InterPro" id="IPR036388">
    <property type="entry name" value="WH-like_DNA-bd_sf"/>
</dbReference>
<sequence length="260" mass="28177">MTQIMARQGITHVRPRPAQDNPLPTSLNDALGQIRGPGLHVQVAHGLLRRIAQGAHPPGSFLPSEHALTARFHCSRLTVRRALQALAELGIVAVVPHKGWRLRSQDPAESPRDYRYQLVAAEIRRKITTGRYPIGALVPGEIDLARLHHCSRATVRKALAMLEDEGLLVCLKSTGRRVTGDSPAGQDGTTPTTGARPRRVLEPTPRRPGPRPGTRSAAAASAVQERVHSRGRPEGRVSRGTLGRGGDHDAAHELCDLKRA</sequence>
<accession>A0A1G8IAK0</accession>
<evidence type="ECO:0000256" key="2">
    <source>
        <dbReference type="ARBA" id="ARBA00023125"/>
    </source>
</evidence>
<dbReference type="Pfam" id="PF00392">
    <property type="entry name" value="GntR"/>
    <property type="match status" value="2"/>
</dbReference>
<dbReference type="SMART" id="SM00345">
    <property type="entry name" value="HTH_GNTR"/>
    <property type="match status" value="2"/>
</dbReference>
<dbReference type="InterPro" id="IPR000524">
    <property type="entry name" value="Tscrpt_reg_HTH_GntR"/>
</dbReference>
<dbReference type="EMBL" id="FNCN01000036">
    <property type="protein sequence ID" value="SDI15965.1"/>
    <property type="molecule type" value="Genomic_DNA"/>
</dbReference>
<feature type="compositionally biased region" description="Basic and acidic residues" evidence="4">
    <location>
        <begin position="225"/>
        <end position="237"/>
    </location>
</feature>
<keyword evidence="3" id="KW-0804">Transcription</keyword>